<evidence type="ECO:0000313" key="1">
    <source>
        <dbReference type="EMBL" id="CCI46185.1"/>
    </source>
</evidence>
<comment type="caution">
    <text evidence="1">The sequence shown here is derived from an EMBL/GenBank/DDBJ whole genome shotgun (WGS) entry which is preliminary data.</text>
</comment>
<keyword evidence="2" id="KW-1185">Reference proteome</keyword>
<name>A0A024GHK1_9STRA</name>
<dbReference type="InParanoid" id="A0A024GHK1"/>
<gene>
    <name evidence="1" type="ORF">BN9_071140</name>
</gene>
<proteinExistence type="predicted"/>
<reference evidence="1 2" key="1">
    <citation type="submission" date="2012-05" db="EMBL/GenBank/DDBJ databases">
        <title>Recombination and specialization in a pathogen metapopulation.</title>
        <authorList>
            <person name="Gardiner A."/>
            <person name="Kemen E."/>
            <person name="Schultz-Larsen T."/>
            <person name="MacLean D."/>
            <person name="Van Oosterhout C."/>
            <person name="Jones J.D.G."/>
        </authorList>
    </citation>
    <scope>NUCLEOTIDE SEQUENCE [LARGE SCALE GENOMIC DNA]</scope>
    <source>
        <strain evidence="1 2">Ac Nc2</strain>
    </source>
</reference>
<organism evidence="1 2">
    <name type="scientific">Albugo candida</name>
    <dbReference type="NCBI Taxonomy" id="65357"/>
    <lineage>
        <taxon>Eukaryota</taxon>
        <taxon>Sar</taxon>
        <taxon>Stramenopiles</taxon>
        <taxon>Oomycota</taxon>
        <taxon>Peronosporomycetes</taxon>
        <taxon>Albuginales</taxon>
        <taxon>Albuginaceae</taxon>
        <taxon>Albugo</taxon>
    </lineage>
</organism>
<accession>A0A024GHK1</accession>
<dbReference type="AlphaFoldDB" id="A0A024GHK1"/>
<dbReference type="EMBL" id="CAIX01000118">
    <property type="protein sequence ID" value="CCI46185.1"/>
    <property type="molecule type" value="Genomic_DNA"/>
</dbReference>
<sequence length="99" mass="11607">MSNFRQREGKRKTSMKRVLVAGVLVMNFRVSIKSRRLPTSEHAFMASTIHLRFGWMTQTSEILLIFLFLQTPKNKVLFSLNIKIIRNKIQHTKTSFIVI</sequence>
<evidence type="ECO:0000313" key="2">
    <source>
        <dbReference type="Proteomes" id="UP000053237"/>
    </source>
</evidence>
<protein>
    <submittedName>
        <fullName evidence="1">Uncharacterized protein</fullName>
    </submittedName>
</protein>
<dbReference type="Proteomes" id="UP000053237">
    <property type="component" value="Unassembled WGS sequence"/>
</dbReference>